<evidence type="ECO:0000259" key="2">
    <source>
        <dbReference type="Pfam" id="PF13930"/>
    </source>
</evidence>
<gene>
    <name evidence="3" type="ORF">SAMN02745196_02182</name>
</gene>
<feature type="domain" description="Type VII secretion system protein EssD-like" evidence="2">
    <location>
        <begin position="81"/>
        <end position="203"/>
    </location>
</feature>
<evidence type="ECO:0000313" key="4">
    <source>
        <dbReference type="Proteomes" id="UP000184526"/>
    </source>
</evidence>
<dbReference type="InterPro" id="IPR044927">
    <property type="entry name" value="Endonuclea_NS_2"/>
</dbReference>
<dbReference type="Pfam" id="PF13930">
    <property type="entry name" value="Endonuclea_NS_2"/>
    <property type="match status" value="1"/>
</dbReference>
<protein>
    <submittedName>
        <fullName evidence="3">DNA/RNA non-specific endonuclease</fullName>
    </submittedName>
</protein>
<reference evidence="3 4" key="1">
    <citation type="submission" date="2016-11" db="EMBL/GenBank/DDBJ databases">
        <authorList>
            <person name="Jaros S."/>
            <person name="Januszkiewicz K."/>
            <person name="Wedrychowicz H."/>
        </authorList>
    </citation>
    <scope>NUCLEOTIDE SEQUENCE [LARGE SCALE GENOMIC DNA]</scope>
    <source>
        <strain evidence="3 4">DSM 3089</strain>
    </source>
</reference>
<evidence type="ECO:0000256" key="1">
    <source>
        <dbReference type="SAM" id="MobiDB-lite"/>
    </source>
</evidence>
<proteinExistence type="predicted"/>
<sequence>MIMEGITSAVIKEIAEVAKEIIKKEIEELPEEIGELSEVETLVEEIGEELEPNSSYEIDGIKYETDDNGQVFKVDGKLAPDIEYVCNGIKYKTDSNGEIISWEGKPFYNPEGERDGDAQTEAGGEDRKPGDDGGHLVARVTGGSAGNENLVPMRDTINRGDYKKAENEIVTALKNGSEVTEKGTVIREGSDSRPTKVEMQYSYDDVNKTLIVDNVEGSLDLLQELEGVISQEDFESLMDEINDMIEDDSEVSVTSVLKEFDENGNIKSITVGLRDETLGEKSYRTFDALQEG</sequence>
<dbReference type="GO" id="GO:0004519">
    <property type="term" value="F:endonuclease activity"/>
    <property type="evidence" value="ECO:0007669"/>
    <property type="project" value="UniProtKB-KW"/>
</dbReference>
<name>A0A1M5XG23_9CLOT</name>
<dbReference type="OrthoDB" id="7182479at2"/>
<dbReference type="Gene3D" id="3.40.570.10">
    <property type="entry name" value="Extracellular Endonuclease, subunit A"/>
    <property type="match status" value="1"/>
</dbReference>
<keyword evidence="3" id="KW-0255">Endonuclease</keyword>
<dbReference type="InterPro" id="IPR044929">
    <property type="entry name" value="DNA/RNA_non-sp_Endonuclease_sf"/>
</dbReference>
<dbReference type="STRING" id="1121306.SAMN02745196_02182"/>
<dbReference type="EMBL" id="FQXP01000008">
    <property type="protein sequence ID" value="SHH98183.1"/>
    <property type="molecule type" value="Genomic_DNA"/>
</dbReference>
<keyword evidence="3" id="KW-0378">Hydrolase</keyword>
<feature type="region of interest" description="Disordered" evidence="1">
    <location>
        <begin position="106"/>
        <end position="153"/>
    </location>
</feature>
<dbReference type="AlphaFoldDB" id="A0A1M5XG23"/>
<keyword evidence="3" id="KW-0540">Nuclease</keyword>
<keyword evidence="4" id="KW-1185">Reference proteome</keyword>
<feature type="compositionally biased region" description="Basic and acidic residues" evidence="1">
    <location>
        <begin position="124"/>
        <end position="134"/>
    </location>
</feature>
<dbReference type="RefSeq" id="WP_072832047.1">
    <property type="nucleotide sequence ID" value="NZ_FQXP01000008.1"/>
</dbReference>
<accession>A0A1M5XG23</accession>
<evidence type="ECO:0000313" key="3">
    <source>
        <dbReference type="EMBL" id="SHH98183.1"/>
    </source>
</evidence>
<dbReference type="Proteomes" id="UP000184526">
    <property type="component" value="Unassembled WGS sequence"/>
</dbReference>
<organism evidence="3 4">
    <name type="scientific">Clostridium collagenovorans DSM 3089</name>
    <dbReference type="NCBI Taxonomy" id="1121306"/>
    <lineage>
        <taxon>Bacteria</taxon>
        <taxon>Bacillati</taxon>
        <taxon>Bacillota</taxon>
        <taxon>Clostridia</taxon>
        <taxon>Eubacteriales</taxon>
        <taxon>Clostridiaceae</taxon>
        <taxon>Clostridium</taxon>
    </lineage>
</organism>